<organism evidence="1 2">
    <name type="scientific">Aliiroseovarius crassostreae</name>
    <dbReference type="NCBI Taxonomy" id="154981"/>
    <lineage>
        <taxon>Bacteria</taxon>
        <taxon>Pseudomonadati</taxon>
        <taxon>Pseudomonadota</taxon>
        <taxon>Alphaproteobacteria</taxon>
        <taxon>Rhodobacterales</taxon>
        <taxon>Paracoccaceae</taxon>
        <taxon>Aliiroseovarius</taxon>
    </lineage>
</organism>
<name>A0A9Q9H8R7_9RHOB</name>
<gene>
    <name evidence="1" type="ORF">K3X48_01165</name>
</gene>
<dbReference type="RefSeq" id="WP_259806174.1">
    <property type="nucleotide sequence ID" value="NZ_CP080776.1"/>
</dbReference>
<evidence type="ECO:0000313" key="2">
    <source>
        <dbReference type="Proteomes" id="UP001057991"/>
    </source>
</evidence>
<protein>
    <submittedName>
        <fullName evidence="1">Uncharacterized protein</fullName>
    </submittedName>
</protein>
<proteinExistence type="predicted"/>
<evidence type="ECO:0000313" key="1">
    <source>
        <dbReference type="EMBL" id="UWP95649.1"/>
    </source>
</evidence>
<dbReference type="AlphaFoldDB" id="A0A9Q9H8R7"/>
<accession>A0A9Q9H8R7</accession>
<reference evidence="1" key="1">
    <citation type="submission" date="2021-08" db="EMBL/GenBank/DDBJ databases">
        <authorList>
            <person name="Nwanade C."/>
            <person name="Wang M."/>
            <person name="Masoudi A."/>
            <person name="Yu Z."/>
            <person name="Liu J."/>
        </authorList>
    </citation>
    <scope>NUCLEOTIDE SEQUENCE</scope>
    <source>
        <strain evidence="1">S056</strain>
    </source>
</reference>
<dbReference type="Proteomes" id="UP001057991">
    <property type="component" value="Chromosome"/>
</dbReference>
<dbReference type="EMBL" id="CP080776">
    <property type="protein sequence ID" value="UWP95649.1"/>
    <property type="molecule type" value="Genomic_DNA"/>
</dbReference>
<sequence length="74" mass="7928">MKSAGMRKNQQGGGAIYAIRIHSYDGHGSYEDTFTDSGSASFEAMTTGTIEFAVEVSFSSGVVFFSYPTNISIN</sequence>